<evidence type="ECO:0000313" key="1">
    <source>
        <dbReference type="EMBL" id="AEI39228.1"/>
    </source>
</evidence>
<dbReference type="Proteomes" id="UP000006620">
    <property type="component" value="Chromosome"/>
</dbReference>
<name>F8FQG7_PAEMK</name>
<evidence type="ECO:0000313" key="2">
    <source>
        <dbReference type="Proteomes" id="UP000006620"/>
    </source>
</evidence>
<dbReference type="HOGENOM" id="CLU_1914980_0_0_9"/>
<protein>
    <submittedName>
        <fullName evidence="1">Uncharacterized protein</fullName>
    </submittedName>
</protein>
<reference evidence="2" key="1">
    <citation type="submission" date="2011-06" db="EMBL/GenBank/DDBJ databases">
        <title>Complete genome sequence of Paenibacillus mucilaginosus KNP414.</title>
        <authorList>
            <person name="Wang J."/>
            <person name="Hu S."/>
            <person name="Hu X."/>
            <person name="Zhang B."/>
            <person name="Dong D."/>
            <person name="Zhang S."/>
            <person name="Zhao K."/>
            <person name="Wu D."/>
        </authorList>
    </citation>
    <scope>NUCLEOTIDE SEQUENCE [LARGE SCALE GENOMIC DNA]</scope>
    <source>
        <strain evidence="2">KNP414</strain>
    </source>
</reference>
<reference evidence="1 2" key="2">
    <citation type="journal article" date="2013" name="Genome Announc.">
        <title>Genome Sequence of Growth-Improving Paenibacillus mucilaginosus Strain KNP414.</title>
        <authorList>
            <person name="Lu J.J."/>
            <person name="Wang J.F."/>
            <person name="Hu X.F."/>
        </authorList>
    </citation>
    <scope>NUCLEOTIDE SEQUENCE [LARGE SCALE GENOMIC DNA]</scope>
    <source>
        <strain evidence="1 2">KNP414</strain>
    </source>
</reference>
<accession>F8FQG7</accession>
<sequence>MYTHNDIITMLSSKTSTVLVDKILYFEHQDYLYVIKNVSISDLSCMPRLYSANLFLVLESFYQTVALFRILSGLPESDFQIEMGDIAPKVSPGDTLGLEIRVVEKTNQKLKLEGRVIREGEILFKPTLVFNL</sequence>
<dbReference type="SUPFAM" id="SSF54637">
    <property type="entry name" value="Thioesterase/thiol ester dehydrase-isomerase"/>
    <property type="match status" value="1"/>
</dbReference>
<dbReference type="AlphaFoldDB" id="F8FQG7"/>
<dbReference type="EMBL" id="CP002869">
    <property type="protein sequence ID" value="AEI39228.1"/>
    <property type="molecule type" value="Genomic_DNA"/>
</dbReference>
<dbReference type="Gene3D" id="3.10.129.10">
    <property type="entry name" value="Hotdog Thioesterase"/>
    <property type="match status" value="1"/>
</dbReference>
<dbReference type="RefSeq" id="WP_013914394.1">
    <property type="nucleotide sequence ID" value="NC_015690.1"/>
</dbReference>
<organism evidence="1 2">
    <name type="scientific">Paenibacillus mucilaginosus (strain KNP414)</name>
    <dbReference type="NCBI Taxonomy" id="1036673"/>
    <lineage>
        <taxon>Bacteria</taxon>
        <taxon>Bacillati</taxon>
        <taxon>Bacillota</taxon>
        <taxon>Bacilli</taxon>
        <taxon>Bacillales</taxon>
        <taxon>Paenibacillaceae</taxon>
        <taxon>Paenibacillus</taxon>
    </lineage>
</organism>
<dbReference type="InterPro" id="IPR029069">
    <property type="entry name" value="HotDog_dom_sf"/>
</dbReference>
<dbReference type="KEGG" id="pms:KNP414_00624"/>
<gene>
    <name evidence="1" type="ordered locus">KNP414_00624</name>
</gene>
<proteinExistence type="predicted"/>